<name>A0ABY4GK61_9BACI</name>
<reference evidence="1 2" key="1">
    <citation type="submission" date="2022-04" db="EMBL/GenBank/DDBJ databases">
        <title>Gracilibacillus sp. isolated from saltern.</title>
        <authorList>
            <person name="Won M."/>
            <person name="Lee C.-M."/>
            <person name="Woen H.-Y."/>
            <person name="Kwon S.-W."/>
        </authorList>
    </citation>
    <scope>NUCLEOTIDE SEQUENCE [LARGE SCALE GENOMIC DNA]</scope>
    <source>
        <strain evidence="1 2">SSPM10-3</strain>
    </source>
</reference>
<keyword evidence="2" id="KW-1185">Reference proteome</keyword>
<gene>
    <name evidence="1" type="ORF">MUN87_18660</name>
</gene>
<evidence type="ECO:0000313" key="1">
    <source>
        <dbReference type="EMBL" id="UOQ84657.1"/>
    </source>
</evidence>
<accession>A0ABY4GK61</accession>
<evidence type="ECO:0000313" key="2">
    <source>
        <dbReference type="Proteomes" id="UP000831537"/>
    </source>
</evidence>
<dbReference type="InterPro" id="IPR029035">
    <property type="entry name" value="DHS-like_NAD/FAD-binding_dom"/>
</dbReference>
<protein>
    <submittedName>
        <fullName evidence="1">SIR2 family protein</fullName>
    </submittedName>
</protein>
<dbReference type="SUPFAM" id="SSF52467">
    <property type="entry name" value="DHS-like NAD/FAD-binding domain"/>
    <property type="match status" value="1"/>
</dbReference>
<organism evidence="1 2">
    <name type="scientific">Gracilibacillus salinarum</name>
    <dbReference type="NCBI Taxonomy" id="2932255"/>
    <lineage>
        <taxon>Bacteria</taxon>
        <taxon>Bacillati</taxon>
        <taxon>Bacillota</taxon>
        <taxon>Bacilli</taxon>
        <taxon>Bacillales</taxon>
        <taxon>Bacillaceae</taxon>
        <taxon>Gracilibacillus</taxon>
    </lineage>
</organism>
<dbReference type="RefSeq" id="WP_244742712.1">
    <property type="nucleotide sequence ID" value="NZ_CP095071.1"/>
</dbReference>
<proteinExistence type="predicted"/>
<dbReference type="Proteomes" id="UP000831537">
    <property type="component" value="Chromosome"/>
</dbReference>
<sequence length="1188" mass="138688">MEDTINLFKEKLPKYHHLQKIRDRLWAEDGKSRVSVMIGSGFSLNANKLDASLESMSTWLGVKNKILEGLNPDELPDSENVLDISESYASEYGRESLDTIIKQTVPDQNYEPGEIHRSLLKLPWSDIYTTNYDTLLERTLPHIIERNYQVIYDVRDIPNSASPRIVKLHGSFPSNRPFIFTRSDFESYSRKFAPLVNMVQQSIMETTFVLLGFSGDDPNFESWTKWVNKNLGEHMPKIYMLAYDEHKRESLLKERGITLIDFKEVYKEENKGNVYEQMFNDVFQYLAYQEKKDEREWPYKSYFGSNLKKIDNVLNTFIYNRENYPGWLVMPDIIKKRNIEILQLACNELEELAANSENEISKRISAVNEIVWVYDTFQIPIDYGLHKTMRELIDESTATDYPAGIKGIIVRLLKEARLDYNENDFNKYLEILEKSDLNEDITNQFIFEQILMKIAKFEYNEARSLLDKWSLTNKDFEWMVKKAVIFSRIGEKEKSIKILENNLTTVRKIIAIKNNNYRLLSLEGVILSNLIQLKRNTMQNSKERLLILESKLSNPLKELDFMFSRIKPYEEKSGIFEKKGFDPNRISQTSRFNSTLDLELVDSYSMIMLYEEFGLGSTGQKFAKNAINIALKNAGKLYPFYSWIMYLRIGDVKEIDHYFSRDVIYKTDGTSLSLFAEIVMVGILSNQNTNLLLEVLSRIYFALQKEEKVKVDKTVIELYGNRGYQEENRRSNKKVFEHLFRRILFDKNNDEKGIFISEVYKLPIIGDPQGSLSEIILNDFSFYDPSFEFDFSDNIEIDVDIAEVNRLLKILKGEKSNIRDASLRRLANLLATDNFPDEFIAMFRTNVADIIRKEESNYCNGLLDSYLVLITDDIELQEKYSHLRIQESIPKSHDSKTGITSIGSGLDTLLRDLRNIFPDFIYKENRFLTLTNRTYISWLENFFEWWDNQEEWLLKEKTDSLFGESDDLLIMIIFLKNSFLPNIPVDCLTAGDKEKLEGIYTKLCKNKYHMALFLIPTLVRVGVVKQNSIDKIYDGLMSNNLEIFNSSVVACYDLVILESMGEIIADLSEVKTTLLNLFIYRKEVTLLETTKSISNIIKNIPDFFNNAEYLSLIKSLNLILDDFEHNYYDNSSITDQKNELLSELANLSGKIYANGKVTYNEELESWKTFTKEHRLPEVRKYSELFESK</sequence>
<dbReference type="Pfam" id="PF13289">
    <property type="entry name" value="SIR2_2"/>
    <property type="match status" value="1"/>
</dbReference>
<dbReference type="EMBL" id="CP095071">
    <property type="protein sequence ID" value="UOQ84657.1"/>
    <property type="molecule type" value="Genomic_DNA"/>
</dbReference>